<evidence type="ECO:0000256" key="3">
    <source>
        <dbReference type="SAM" id="SignalP"/>
    </source>
</evidence>
<evidence type="ECO:0000313" key="4">
    <source>
        <dbReference type="EMBL" id="ADK80891.1"/>
    </source>
</evidence>
<dbReference type="PANTHER" id="PTHR44186:SF1">
    <property type="entry name" value="BARDET-BIEDL SYNDROME 4 PROTEIN"/>
    <property type="match status" value="1"/>
</dbReference>
<dbReference type="Pfam" id="PF13432">
    <property type="entry name" value="TPR_16"/>
    <property type="match status" value="1"/>
</dbReference>
<sequence length="214" mass="24238">MYLCICGFLLLFFSSCSPSVPSEQAATRYVEGKRQYQNGDYRAARDIFVSVHHDYPHFFQNSVMLGKSCFFLGETDEAISYLEEVAEKRPEHIDAVKWLCRSYLAAGNPQKAIEYVQKSLALSSEDYELQFLLAKAYRADGHIDKALTAYSRAEASLQRGVELYIETGELYRSLGLWEPSLRQFKKAADFTGPESSLRPALDTIIKTLESGETE</sequence>
<dbReference type="Proteomes" id="UP000002318">
    <property type="component" value="Chromosome"/>
</dbReference>
<evidence type="ECO:0000313" key="5">
    <source>
        <dbReference type="Proteomes" id="UP000002318"/>
    </source>
</evidence>
<dbReference type="KEGG" id="ssm:Spirs_1765"/>
<name>E1R171_SEDSS</name>
<feature type="chain" id="PRO_5003150660" evidence="3">
    <location>
        <begin position="19"/>
        <end position="214"/>
    </location>
</feature>
<dbReference type="STRING" id="573413.Spirs_1765"/>
<gene>
    <name evidence="4" type="ordered locus">Spirs_1765</name>
</gene>
<keyword evidence="1" id="KW-0677">Repeat</keyword>
<dbReference type="AlphaFoldDB" id="E1R171"/>
<organism evidence="4 5">
    <name type="scientific">Sediminispirochaeta smaragdinae (strain DSM 11293 / JCM 15392 / SEBR 4228)</name>
    <name type="common">Spirochaeta smaragdinae</name>
    <dbReference type="NCBI Taxonomy" id="573413"/>
    <lineage>
        <taxon>Bacteria</taxon>
        <taxon>Pseudomonadati</taxon>
        <taxon>Spirochaetota</taxon>
        <taxon>Spirochaetia</taxon>
        <taxon>Spirochaetales</taxon>
        <taxon>Spirochaetaceae</taxon>
        <taxon>Sediminispirochaeta</taxon>
    </lineage>
</organism>
<dbReference type="Gene3D" id="1.25.40.10">
    <property type="entry name" value="Tetratricopeptide repeat domain"/>
    <property type="match status" value="1"/>
</dbReference>
<dbReference type="PANTHER" id="PTHR44186">
    <property type="match status" value="1"/>
</dbReference>
<keyword evidence="5" id="KW-1185">Reference proteome</keyword>
<dbReference type="InterPro" id="IPR019734">
    <property type="entry name" value="TPR_rpt"/>
</dbReference>
<keyword evidence="3" id="KW-0732">Signal</keyword>
<feature type="signal peptide" evidence="3">
    <location>
        <begin position="1"/>
        <end position="18"/>
    </location>
</feature>
<dbReference type="SMART" id="SM00028">
    <property type="entry name" value="TPR"/>
    <property type="match status" value="4"/>
</dbReference>
<dbReference type="HOGENOM" id="CLU_1288231_0_0_12"/>
<dbReference type="EMBL" id="CP002116">
    <property type="protein sequence ID" value="ADK80891.1"/>
    <property type="molecule type" value="Genomic_DNA"/>
</dbReference>
<reference evidence="4 5" key="1">
    <citation type="journal article" date="2010" name="Stand. Genomic Sci.">
        <title>Complete genome sequence of Spirochaeta smaragdinae type strain (SEBR 4228).</title>
        <authorList>
            <person name="Mavromatis K."/>
            <person name="Yasawong M."/>
            <person name="Chertkov O."/>
            <person name="Lapidus A."/>
            <person name="Lucas S."/>
            <person name="Nolan M."/>
            <person name="Del Rio T.G."/>
            <person name="Tice H."/>
            <person name="Cheng J.F."/>
            <person name="Pitluck S."/>
            <person name="Liolios K."/>
            <person name="Ivanova N."/>
            <person name="Tapia R."/>
            <person name="Han C."/>
            <person name="Bruce D."/>
            <person name="Goodwin L."/>
            <person name="Pati A."/>
            <person name="Chen A."/>
            <person name="Palaniappan K."/>
            <person name="Land M."/>
            <person name="Hauser L."/>
            <person name="Chang Y.J."/>
            <person name="Jeffries C.D."/>
            <person name="Detter J.C."/>
            <person name="Rohde M."/>
            <person name="Brambilla E."/>
            <person name="Spring S."/>
            <person name="Goker M."/>
            <person name="Sikorski J."/>
            <person name="Woyke T."/>
            <person name="Bristow J."/>
            <person name="Eisen J.A."/>
            <person name="Markowitz V."/>
            <person name="Hugenholtz P."/>
            <person name="Klenk H.P."/>
            <person name="Kyrpides N.C."/>
        </authorList>
    </citation>
    <scope>NUCLEOTIDE SEQUENCE [LARGE SCALE GENOMIC DNA]</scope>
    <source>
        <strain evidence="5">DSM 11293 / JCM 15392 / SEBR 4228</strain>
    </source>
</reference>
<dbReference type="Pfam" id="PF14559">
    <property type="entry name" value="TPR_19"/>
    <property type="match status" value="1"/>
</dbReference>
<accession>E1R171</accession>
<dbReference type="eggNOG" id="COG0457">
    <property type="taxonomic scope" value="Bacteria"/>
</dbReference>
<proteinExistence type="predicted"/>
<evidence type="ECO:0000256" key="1">
    <source>
        <dbReference type="ARBA" id="ARBA00022737"/>
    </source>
</evidence>
<keyword evidence="2" id="KW-0802">TPR repeat</keyword>
<evidence type="ECO:0000256" key="2">
    <source>
        <dbReference type="ARBA" id="ARBA00022803"/>
    </source>
</evidence>
<dbReference type="InterPro" id="IPR011990">
    <property type="entry name" value="TPR-like_helical_dom_sf"/>
</dbReference>
<dbReference type="SUPFAM" id="SSF48452">
    <property type="entry name" value="TPR-like"/>
    <property type="match status" value="1"/>
</dbReference>
<protein>
    <submittedName>
        <fullName evidence="4">TPR repeat-containing protein</fullName>
    </submittedName>
</protein>